<dbReference type="NCBIfam" id="TIGR00524">
    <property type="entry name" value="eIF-2B_rel"/>
    <property type="match status" value="1"/>
</dbReference>
<feature type="site" description="Transition state stabilizer" evidence="2">
    <location>
        <position position="167"/>
    </location>
</feature>
<dbReference type="InterPro" id="IPR005251">
    <property type="entry name" value="IF-M1Pi"/>
</dbReference>
<reference evidence="3 4" key="1">
    <citation type="submission" date="2020-02" db="EMBL/GenBank/DDBJ databases">
        <title>Balneolaceae bacterium YR4-1, complete genome.</title>
        <authorList>
            <person name="Li Y."/>
            <person name="Wu S."/>
        </authorList>
    </citation>
    <scope>NUCLEOTIDE SEQUENCE [LARGE SCALE GENOMIC DNA]</scope>
    <source>
        <strain evidence="3 4">YR4-1</strain>
    </source>
</reference>
<keyword evidence="2" id="KW-0028">Amino-acid biosynthesis</keyword>
<dbReference type="EC" id="5.3.1.23" evidence="2"/>
<dbReference type="FunFam" id="3.40.50.10470:FF:000006">
    <property type="entry name" value="Methylthioribose-1-phosphate isomerase"/>
    <property type="match status" value="1"/>
</dbReference>
<dbReference type="InterPro" id="IPR027363">
    <property type="entry name" value="M1Pi_N"/>
</dbReference>
<comment type="pathway">
    <text evidence="2">Amino-acid biosynthesis; L-methionine biosynthesis via salvage pathway; L-methionine from S-methyl-5-thio-alpha-D-ribose 1-phosphate: step 1/6.</text>
</comment>
<feature type="binding site" evidence="2">
    <location>
        <position position="206"/>
    </location>
    <ligand>
        <name>substrate</name>
    </ligand>
</feature>
<dbReference type="InterPro" id="IPR042529">
    <property type="entry name" value="IF_2B-like_C"/>
</dbReference>
<keyword evidence="4" id="KW-1185">Reference proteome</keyword>
<dbReference type="AlphaFoldDB" id="A0A6M1TA88"/>
<comment type="function">
    <text evidence="2">Catalyzes the interconversion of methylthioribose-1-phosphate (MTR-1-P) into methylthioribulose-1-phosphate (MTRu-1-P).</text>
</comment>
<dbReference type="PANTHER" id="PTHR43475:SF1">
    <property type="entry name" value="METHYLTHIORIBOSE-1-PHOSPHATE ISOMERASE"/>
    <property type="match status" value="1"/>
</dbReference>
<proteinExistence type="inferred from homology"/>
<dbReference type="Gene3D" id="1.20.120.420">
    <property type="entry name" value="translation initiation factor eif-2b, domain 1"/>
    <property type="match status" value="1"/>
</dbReference>
<sequence length="356" mass="39897">MGKNSDTDTDTAIQSIEWREDHLRILDQTYLPKREVYSDIRDVGRVWEAIKKLRVRGAPAIGIAAAYGFYMGIKELPESTFDSFLVEVERVAEYLEGARPTAINLKWALNRIKTTIQAHKDKPIDEIKEIVLKTAKTIHDEDKRICKKIGENGVSLVKKDAKILTHCNTGSLATGQYGTALSVIFHAHEEGKDLQVWVDETRPLLQGSRLTAWELMNAEIPMKLITDSTAGSIMRQGKVDMVIVGTDRVAANGDTANKIGTYPLAVLAKENDVPFYVAVPLSTIDMELENGDEIPIEERDDEEITTFNGSQVAPKKVETYNPAFDITPHKYITGFITEKGIIEPPFKESFEKLFED</sequence>
<dbReference type="InterPro" id="IPR011559">
    <property type="entry name" value="Initiation_fac_2B_a/b/d"/>
</dbReference>
<comment type="caution">
    <text evidence="3">The sequence shown here is derived from an EMBL/GenBank/DDBJ whole genome shotgun (WGS) entry which is preliminary data.</text>
</comment>
<dbReference type="EMBL" id="JAALLT010000003">
    <property type="protein sequence ID" value="NGP77123.1"/>
    <property type="molecule type" value="Genomic_DNA"/>
</dbReference>
<dbReference type="InterPro" id="IPR000649">
    <property type="entry name" value="IF-2B-related"/>
</dbReference>
<feature type="active site" description="Proton donor" evidence="2">
    <location>
        <position position="247"/>
    </location>
</feature>
<dbReference type="PANTHER" id="PTHR43475">
    <property type="entry name" value="METHYLTHIORIBOSE-1-PHOSPHATE ISOMERASE"/>
    <property type="match status" value="1"/>
</dbReference>
<feature type="binding site" evidence="2">
    <location>
        <begin position="56"/>
        <end position="58"/>
    </location>
    <ligand>
        <name>substrate</name>
    </ligand>
</feature>
<gene>
    <name evidence="2 3" type="primary">mtnA</name>
    <name evidence="3" type="ORF">G3570_10795</name>
</gene>
<name>A0A6M1TA88_9BACT</name>
<evidence type="ECO:0000313" key="3">
    <source>
        <dbReference type="EMBL" id="NGP77123.1"/>
    </source>
</evidence>
<dbReference type="Pfam" id="PF01008">
    <property type="entry name" value="IF-2B"/>
    <property type="match status" value="1"/>
</dbReference>
<evidence type="ECO:0000256" key="1">
    <source>
        <dbReference type="ARBA" id="ARBA00023235"/>
    </source>
</evidence>
<dbReference type="Gene3D" id="3.40.50.10470">
    <property type="entry name" value="Translation initiation factor eif-2b, domain 2"/>
    <property type="match status" value="1"/>
</dbReference>
<feature type="binding site" evidence="2">
    <location>
        <begin position="257"/>
        <end position="258"/>
    </location>
    <ligand>
        <name>substrate</name>
    </ligand>
</feature>
<dbReference type="FunFam" id="1.20.120.420:FF:000003">
    <property type="entry name" value="Methylthioribose-1-phosphate isomerase"/>
    <property type="match status" value="1"/>
</dbReference>
<dbReference type="RefSeq" id="WP_165142174.1">
    <property type="nucleotide sequence ID" value="NZ_JAALLT010000003.1"/>
</dbReference>
<protein>
    <recommendedName>
        <fullName evidence="2">Methylthioribose-1-phosphate isomerase</fullName>
        <shortName evidence="2">M1Pi</shortName>
        <shortName evidence="2">MTR-1-P isomerase</shortName>
        <ecNumber evidence="2">5.3.1.23</ecNumber>
    </recommendedName>
    <alternativeName>
        <fullName evidence="2">S-methyl-5-thioribose-1-phosphate isomerase</fullName>
    </alternativeName>
</protein>
<dbReference type="NCBIfam" id="NF004326">
    <property type="entry name" value="PRK05720.1"/>
    <property type="match status" value="1"/>
</dbReference>
<dbReference type="SUPFAM" id="SSF100950">
    <property type="entry name" value="NagB/RpiA/CoA transferase-like"/>
    <property type="match status" value="1"/>
</dbReference>
<accession>A0A6M1TA88</accession>
<evidence type="ECO:0000313" key="4">
    <source>
        <dbReference type="Proteomes" id="UP000473278"/>
    </source>
</evidence>
<dbReference type="HAMAP" id="MF_01678">
    <property type="entry name" value="Salvage_MtnA"/>
    <property type="match status" value="1"/>
</dbReference>
<dbReference type="InterPro" id="IPR037171">
    <property type="entry name" value="NagB/RpiA_transferase-like"/>
</dbReference>
<keyword evidence="2" id="KW-0486">Methionine biosynthesis</keyword>
<feature type="binding site" evidence="2">
    <location>
        <position position="99"/>
    </location>
    <ligand>
        <name>substrate</name>
    </ligand>
</feature>
<comment type="catalytic activity">
    <reaction evidence="2">
        <text>5-(methylsulfanyl)-alpha-D-ribose 1-phosphate = 5-(methylsulfanyl)-D-ribulose 1-phosphate</text>
        <dbReference type="Rhea" id="RHEA:19989"/>
        <dbReference type="ChEBI" id="CHEBI:58533"/>
        <dbReference type="ChEBI" id="CHEBI:58548"/>
        <dbReference type="EC" id="5.3.1.23"/>
    </reaction>
</comment>
<dbReference type="UniPathway" id="UPA00904">
    <property type="reaction ID" value="UER00874"/>
</dbReference>
<dbReference type="NCBIfam" id="TIGR00512">
    <property type="entry name" value="salvage_mtnA"/>
    <property type="match status" value="1"/>
</dbReference>
<keyword evidence="1 2" id="KW-0413">Isomerase</keyword>
<dbReference type="GO" id="GO:0046523">
    <property type="term" value="F:S-methyl-5-thioribose-1-phosphate isomerase activity"/>
    <property type="evidence" value="ECO:0007669"/>
    <property type="project" value="UniProtKB-UniRule"/>
</dbReference>
<comment type="similarity">
    <text evidence="2">Belongs to the EIF-2B alpha/beta/delta subunits family. MtnA subfamily.</text>
</comment>
<evidence type="ECO:0000256" key="2">
    <source>
        <dbReference type="HAMAP-Rule" id="MF_01678"/>
    </source>
</evidence>
<dbReference type="GO" id="GO:0019509">
    <property type="term" value="P:L-methionine salvage from methylthioadenosine"/>
    <property type="evidence" value="ECO:0007669"/>
    <property type="project" value="UniProtKB-UniRule"/>
</dbReference>
<dbReference type="Proteomes" id="UP000473278">
    <property type="component" value="Unassembled WGS sequence"/>
</dbReference>
<organism evidence="3 4">
    <name type="scientific">Halalkalibaculum roseum</name>
    <dbReference type="NCBI Taxonomy" id="2709311"/>
    <lineage>
        <taxon>Bacteria</taxon>
        <taxon>Pseudomonadati</taxon>
        <taxon>Balneolota</taxon>
        <taxon>Balneolia</taxon>
        <taxon>Balneolales</taxon>
        <taxon>Balneolaceae</taxon>
        <taxon>Halalkalibaculum</taxon>
    </lineage>
</organism>